<dbReference type="Proteomes" id="UP000004199">
    <property type="component" value="Unassembled WGS sequence"/>
</dbReference>
<dbReference type="EMBL" id="AKNB01000188">
    <property type="protein sequence ID" value="EIQ44530.1"/>
    <property type="molecule type" value="Genomic_DNA"/>
</dbReference>
<proteinExistence type="predicted"/>
<feature type="region of interest" description="Disordered" evidence="1">
    <location>
        <begin position="13"/>
        <end position="51"/>
    </location>
</feature>
<name>I6EKI8_SHIBO</name>
<evidence type="ECO:0000313" key="3">
    <source>
        <dbReference type="Proteomes" id="UP000004199"/>
    </source>
</evidence>
<accession>I6EKI8</accession>
<evidence type="ECO:0000256" key="1">
    <source>
        <dbReference type="SAM" id="MobiDB-lite"/>
    </source>
</evidence>
<dbReference type="AlphaFoldDB" id="I6EKI8"/>
<organism evidence="2 3">
    <name type="scientific">Shigella boydii 4444-74</name>
    <dbReference type="NCBI Taxonomy" id="766140"/>
    <lineage>
        <taxon>Bacteria</taxon>
        <taxon>Pseudomonadati</taxon>
        <taxon>Pseudomonadota</taxon>
        <taxon>Gammaproteobacteria</taxon>
        <taxon>Enterobacterales</taxon>
        <taxon>Enterobacteriaceae</taxon>
        <taxon>Shigella</taxon>
    </lineage>
</organism>
<evidence type="ECO:0000313" key="2">
    <source>
        <dbReference type="EMBL" id="EIQ44530.1"/>
    </source>
</evidence>
<gene>
    <name evidence="2" type="ORF">SB444474_0961</name>
</gene>
<reference evidence="2 3" key="1">
    <citation type="submission" date="2012-03" db="EMBL/GenBank/DDBJ databases">
        <authorList>
            <person name="Rasko D."/>
            <person name="Redman J."/>
            <person name="Daugherty S.C."/>
            <person name="Tallon L."/>
            <person name="Sadzewicz L."/>
            <person name="Jones K."/>
            <person name="Santana-Cruz I."/>
            <person name="Liu X."/>
        </authorList>
    </citation>
    <scope>NUCLEOTIDE SEQUENCE [LARGE SCALE GENOMIC DNA]</scope>
    <source>
        <strain evidence="2 3">4444-74</strain>
    </source>
</reference>
<comment type="caution">
    <text evidence="2">The sequence shown here is derived from an EMBL/GenBank/DDBJ whole genome shotgun (WGS) entry which is preliminary data.</text>
</comment>
<feature type="compositionally biased region" description="Polar residues" evidence="1">
    <location>
        <begin position="17"/>
        <end position="42"/>
    </location>
</feature>
<protein>
    <submittedName>
        <fullName evidence="2">Transposase</fullName>
    </submittedName>
</protein>
<sequence>MSGSAFAVTHHAFSSGAGRTSDGNGSHASTLKSPSYTKSVSWQHYRRLKGR</sequence>